<dbReference type="PROSITE" id="PS51918">
    <property type="entry name" value="RADICAL_SAM"/>
    <property type="match status" value="1"/>
</dbReference>
<feature type="domain" description="TRAM" evidence="9">
    <location>
        <begin position="371"/>
        <end position="439"/>
    </location>
</feature>
<keyword evidence="6 8" id="KW-0408">Iron</keyword>
<dbReference type="PANTHER" id="PTHR43837">
    <property type="entry name" value="RIBOSOMAL PROTEIN S12 METHYLTHIOTRANSFERASE RIMO"/>
    <property type="match status" value="1"/>
</dbReference>
<dbReference type="HAMAP" id="MF_01865">
    <property type="entry name" value="MTTase_RimO"/>
    <property type="match status" value="1"/>
</dbReference>
<evidence type="ECO:0000256" key="1">
    <source>
        <dbReference type="ARBA" id="ARBA00022485"/>
    </source>
</evidence>
<comment type="catalytic activity">
    <reaction evidence="8">
        <text>L-aspartate(89)-[ribosomal protein uS12]-hydrogen + (sulfur carrier)-SH + AH2 + 2 S-adenosyl-L-methionine = 3-methylsulfanyl-L-aspartate(89)-[ribosomal protein uS12]-hydrogen + (sulfur carrier)-H + 5'-deoxyadenosine + L-methionine + A + S-adenosyl-L-homocysteine + 2 H(+)</text>
        <dbReference type="Rhea" id="RHEA:37087"/>
        <dbReference type="Rhea" id="RHEA-COMP:10460"/>
        <dbReference type="Rhea" id="RHEA-COMP:10461"/>
        <dbReference type="Rhea" id="RHEA-COMP:14737"/>
        <dbReference type="Rhea" id="RHEA-COMP:14739"/>
        <dbReference type="ChEBI" id="CHEBI:13193"/>
        <dbReference type="ChEBI" id="CHEBI:15378"/>
        <dbReference type="ChEBI" id="CHEBI:17319"/>
        <dbReference type="ChEBI" id="CHEBI:17499"/>
        <dbReference type="ChEBI" id="CHEBI:29917"/>
        <dbReference type="ChEBI" id="CHEBI:29961"/>
        <dbReference type="ChEBI" id="CHEBI:57844"/>
        <dbReference type="ChEBI" id="CHEBI:57856"/>
        <dbReference type="ChEBI" id="CHEBI:59789"/>
        <dbReference type="ChEBI" id="CHEBI:64428"/>
        <dbReference type="ChEBI" id="CHEBI:73599"/>
        <dbReference type="EC" id="2.8.4.4"/>
    </reaction>
</comment>
<comment type="function">
    <text evidence="8">Catalyzes the methylthiolation of an aspartic acid residue of ribosomal protein uS12.</text>
</comment>
<protein>
    <recommendedName>
        <fullName evidence="8">Ribosomal protein uS12 methylthiotransferase RimO</fullName>
        <shortName evidence="8">uS12 MTTase</shortName>
        <shortName evidence="8">uS12 methylthiotransferase</shortName>
        <ecNumber evidence="8">2.8.4.4</ecNumber>
    </recommendedName>
    <alternativeName>
        <fullName evidence="8">Ribosomal protein uS12 (aspartate-C(3))-methylthiotransferase</fullName>
    </alternativeName>
    <alternativeName>
        <fullName evidence="8">Ribosome maturation factor RimO</fullName>
    </alternativeName>
</protein>
<dbReference type="GO" id="GO:0103039">
    <property type="term" value="F:protein methylthiotransferase activity"/>
    <property type="evidence" value="ECO:0007669"/>
    <property type="project" value="UniProtKB-EC"/>
</dbReference>
<dbReference type="AlphaFoldDB" id="A0A9D1Z4R5"/>
<dbReference type="InterPro" id="IPR038135">
    <property type="entry name" value="Methylthiotransferase_N_sf"/>
</dbReference>
<dbReference type="InterPro" id="IPR005839">
    <property type="entry name" value="Methylthiotransferase"/>
</dbReference>
<keyword evidence="2 8" id="KW-0963">Cytoplasm</keyword>
<comment type="caution">
    <text evidence="12">The sequence shown here is derived from an EMBL/GenBank/DDBJ whole genome shotgun (WGS) entry which is preliminary data.</text>
</comment>
<name>A0A9D1Z4R5_9FIRM</name>
<feature type="domain" description="MTTase N-terminal" evidence="10">
    <location>
        <begin position="1"/>
        <end position="117"/>
    </location>
</feature>
<dbReference type="InterPro" id="IPR012340">
    <property type="entry name" value="NA-bd_OB-fold"/>
</dbReference>
<feature type="binding site" evidence="8">
    <location>
        <position position="46"/>
    </location>
    <ligand>
        <name>[4Fe-4S] cluster</name>
        <dbReference type="ChEBI" id="CHEBI:49883"/>
        <label>1</label>
    </ligand>
</feature>
<dbReference type="SFLD" id="SFLDG01061">
    <property type="entry name" value="methylthiotransferase"/>
    <property type="match status" value="1"/>
</dbReference>
<dbReference type="GO" id="GO:0140101">
    <property type="term" value="F:catalytic activity, acting on a tRNA"/>
    <property type="evidence" value="ECO:0007669"/>
    <property type="project" value="UniProtKB-ARBA"/>
</dbReference>
<dbReference type="SUPFAM" id="SSF102114">
    <property type="entry name" value="Radical SAM enzymes"/>
    <property type="match status" value="1"/>
</dbReference>
<reference evidence="12" key="2">
    <citation type="submission" date="2021-04" db="EMBL/GenBank/DDBJ databases">
        <authorList>
            <person name="Gilroy R."/>
        </authorList>
    </citation>
    <scope>NUCLEOTIDE SEQUENCE</scope>
    <source>
        <strain evidence="12">CHK33-7979</strain>
    </source>
</reference>
<evidence type="ECO:0000256" key="3">
    <source>
        <dbReference type="ARBA" id="ARBA00022679"/>
    </source>
</evidence>
<dbReference type="PANTHER" id="PTHR43837:SF1">
    <property type="entry name" value="RIBOSOMAL PROTEIN US12 METHYLTHIOTRANSFERASE RIMO"/>
    <property type="match status" value="1"/>
</dbReference>
<dbReference type="GO" id="GO:0046872">
    <property type="term" value="F:metal ion binding"/>
    <property type="evidence" value="ECO:0007669"/>
    <property type="project" value="UniProtKB-KW"/>
</dbReference>
<dbReference type="InterPro" id="IPR005840">
    <property type="entry name" value="Ribosomal_uS12_MeSTrfase_RimO"/>
</dbReference>
<dbReference type="FunFam" id="3.80.30.20:FF:000001">
    <property type="entry name" value="tRNA-2-methylthio-N(6)-dimethylallyladenosine synthase 2"/>
    <property type="match status" value="1"/>
</dbReference>
<comment type="similarity">
    <text evidence="8">Belongs to the methylthiotransferase family. RimO subfamily.</text>
</comment>
<evidence type="ECO:0000259" key="11">
    <source>
        <dbReference type="PROSITE" id="PS51918"/>
    </source>
</evidence>
<feature type="binding site" evidence="8">
    <location>
        <position position="10"/>
    </location>
    <ligand>
        <name>[4Fe-4S] cluster</name>
        <dbReference type="ChEBI" id="CHEBI:49883"/>
        <label>1</label>
    </ligand>
</feature>
<accession>A0A9D1Z4R5</accession>
<evidence type="ECO:0000256" key="2">
    <source>
        <dbReference type="ARBA" id="ARBA00022490"/>
    </source>
</evidence>
<evidence type="ECO:0000259" key="10">
    <source>
        <dbReference type="PROSITE" id="PS51449"/>
    </source>
</evidence>
<gene>
    <name evidence="8 12" type="primary">rimO</name>
    <name evidence="12" type="ORF">H9826_08395</name>
</gene>
<comment type="subcellular location">
    <subcellularLocation>
        <location evidence="8">Cytoplasm</location>
    </subcellularLocation>
</comment>
<dbReference type="InterPro" id="IPR020612">
    <property type="entry name" value="Methylthiotransferase_CS"/>
</dbReference>
<dbReference type="EC" id="2.8.4.4" evidence="8"/>
<dbReference type="Pfam" id="PF18693">
    <property type="entry name" value="TRAM_2"/>
    <property type="match status" value="1"/>
</dbReference>
<feature type="binding site" evidence="8">
    <location>
        <position position="153"/>
    </location>
    <ligand>
        <name>[4Fe-4S] cluster</name>
        <dbReference type="ChEBI" id="CHEBI:49883"/>
        <label>2</label>
        <note>4Fe-4S-S-AdoMet</note>
    </ligand>
</feature>
<reference evidence="12" key="1">
    <citation type="journal article" date="2021" name="PeerJ">
        <title>Extensive microbial diversity within the chicken gut microbiome revealed by metagenomics and culture.</title>
        <authorList>
            <person name="Gilroy R."/>
            <person name="Ravi A."/>
            <person name="Getino M."/>
            <person name="Pursley I."/>
            <person name="Horton D.L."/>
            <person name="Alikhan N.F."/>
            <person name="Baker D."/>
            <person name="Gharbi K."/>
            <person name="Hall N."/>
            <person name="Watson M."/>
            <person name="Adriaenssens E.M."/>
            <person name="Foster-Nyarko E."/>
            <person name="Jarju S."/>
            <person name="Secka A."/>
            <person name="Antonio M."/>
            <person name="Oren A."/>
            <person name="Chaudhuri R.R."/>
            <person name="La Ragione R."/>
            <person name="Hildebrand F."/>
            <person name="Pallen M.J."/>
        </authorList>
    </citation>
    <scope>NUCLEOTIDE SEQUENCE</scope>
    <source>
        <strain evidence="12">CHK33-7979</strain>
    </source>
</reference>
<evidence type="ECO:0000259" key="9">
    <source>
        <dbReference type="PROSITE" id="PS50926"/>
    </source>
</evidence>
<dbReference type="SFLD" id="SFLDS00029">
    <property type="entry name" value="Radical_SAM"/>
    <property type="match status" value="1"/>
</dbReference>
<feature type="binding site" evidence="8">
    <location>
        <position position="160"/>
    </location>
    <ligand>
        <name>[4Fe-4S] cluster</name>
        <dbReference type="ChEBI" id="CHEBI:49883"/>
        <label>2</label>
        <note>4Fe-4S-S-AdoMet</note>
    </ligand>
</feature>
<dbReference type="InterPro" id="IPR058240">
    <property type="entry name" value="rSAM_sf"/>
</dbReference>
<dbReference type="PROSITE" id="PS01278">
    <property type="entry name" value="MTTASE_RADICAL"/>
    <property type="match status" value="1"/>
</dbReference>
<evidence type="ECO:0000256" key="8">
    <source>
        <dbReference type="HAMAP-Rule" id="MF_01865"/>
    </source>
</evidence>
<keyword evidence="12" id="KW-0687">Ribonucleoprotein</keyword>
<keyword evidence="1 8" id="KW-0004">4Fe-4S</keyword>
<dbReference type="Gene3D" id="3.40.50.12160">
    <property type="entry name" value="Methylthiotransferase, N-terminal domain"/>
    <property type="match status" value="1"/>
</dbReference>
<dbReference type="GO" id="GO:0051539">
    <property type="term" value="F:4 iron, 4 sulfur cluster binding"/>
    <property type="evidence" value="ECO:0007669"/>
    <property type="project" value="UniProtKB-UniRule"/>
</dbReference>
<keyword evidence="12" id="KW-0689">Ribosomal protein</keyword>
<feature type="binding site" evidence="8">
    <location>
        <position position="80"/>
    </location>
    <ligand>
        <name>[4Fe-4S] cluster</name>
        <dbReference type="ChEBI" id="CHEBI:49883"/>
        <label>1</label>
    </ligand>
</feature>
<dbReference type="InterPro" id="IPR013848">
    <property type="entry name" value="Methylthiotransferase_N"/>
</dbReference>
<dbReference type="NCBIfam" id="TIGR00089">
    <property type="entry name" value="MiaB/RimO family radical SAM methylthiotransferase"/>
    <property type="match status" value="1"/>
</dbReference>
<dbReference type="InterPro" id="IPR006638">
    <property type="entry name" value="Elp3/MiaA/NifB-like_rSAM"/>
</dbReference>
<dbReference type="EMBL" id="DXCX01000086">
    <property type="protein sequence ID" value="HIY73974.1"/>
    <property type="molecule type" value="Genomic_DNA"/>
</dbReference>
<dbReference type="PROSITE" id="PS50926">
    <property type="entry name" value="TRAM"/>
    <property type="match status" value="1"/>
</dbReference>
<evidence type="ECO:0000256" key="6">
    <source>
        <dbReference type="ARBA" id="ARBA00023004"/>
    </source>
</evidence>
<dbReference type="Pfam" id="PF00919">
    <property type="entry name" value="UPF0004"/>
    <property type="match status" value="1"/>
</dbReference>
<dbReference type="CDD" id="cd01335">
    <property type="entry name" value="Radical_SAM"/>
    <property type="match status" value="1"/>
</dbReference>
<dbReference type="InterPro" id="IPR002792">
    <property type="entry name" value="TRAM_dom"/>
</dbReference>
<dbReference type="Pfam" id="PF04055">
    <property type="entry name" value="Radical_SAM"/>
    <property type="match status" value="1"/>
</dbReference>
<dbReference type="GO" id="GO:0035600">
    <property type="term" value="P:tRNA methylthiolation"/>
    <property type="evidence" value="ECO:0007669"/>
    <property type="project" value="UniProtKB-ARBA"/>
</dbReference>
<dbReference type="GO" id="GO:0005829">
    <property type="term" value="C:cytosol"/>
    <property type="evidence" value="ECO:0007669"/>
    <property type="project" value="TreeGrafter"/>
</dbReference>
<dbReference type="GO" id="GO:0005840">
    <property type="term" value="C:ribosome"/>
    <property type="evidence" value="ECO:0007669"/>
    <property type="project" value="UniProtKB-KW"/>
</dbReference>
<dbReference type="PROSITE" id="PS51449">
    <property type="entry name" value="MTTASE_N"/>
    <property type="match status" value="1"/>
</dbReference>
<dbReference type="NCBIfam" id="TIGR01125">
    <property type="entry name" value="30S ribosomal protein S12 methylthiotransferase RimO"/>
    <property type="match status" value="1"/>
</dbReference>
<proteinExistence type="inferred from homology"/>
<dbReference type="InterPro" id="IPR023404">
    <property type="entry name" value="rSAM_horseshoe"/>
</dbReference>
<dbReference type="SMART" id="SM00729">
    <property type="entry name" value="Elp3"/>
    <property type="match status" value="1"/>
</dbReference>
<dbReference type="Gene3D" id="3.80.30.20">
    <property type="entry name" value="tm_1862 like domain"/>
    <property type="match status" value="1"/>
</dbReference>
<feature type="binding site" evidence="8">
    <location>
        <position position="157"/>
    </location>
    <ligand>
        <name>[4Fe-4S] cluster</name>
        <dbReference type="ChEBI" id="CHEBI:49883"/>
        <label>2</label>
        <note>4Fe-4S-S-AdoMet</note>
    </ligand>
</feature>
<evidence type="ECO:0000313" key="12">
    <source>
        <dbReference type="EMBL" id="HIY73974.1"/>
    </source>
</evidence>
<dbReference type="SFLD" id="SFLDG01082">
    <property type="entry name" value="B12-binding_domain_containing"/>
    <property type="match status" value="1"/>
</dbReference>
<feature type="domain" description="Radical SAM core" evidence="11">
    <location>
        <begin position="139"/>
        <end position="368"/>
    </location>
</feature>
<dbReference type="InterPro" id="IPR007197">
    <property type="entry name" value="rSAM"/>
</dbReference>
<comment type="cofactor">
    <cofactor evidence="8">
        <name>[4Fe-4S] cluster</name>
        <dbReference type="ChEBI" id="CHEBI:49883"/>
    </cofactor>
    <text evidence="8">Binds 2 [4Fe-4S] clusters. One cluster is coordinated with 3 cysteines and an exchangeable S-adenosyl-L-methionine.</text>
</comment>
<keyword evidence="4 8" id="KW-0949">S-adenosyl-L-methionine</keyword>
<dbReference type="Gene3D" id="2.40.50.140">
    <property type="entry name" value="Nucleic acid-binding proteins"/>
    <property type="match status" value="1"/>
</dbReference>
<evidence type="ECO:0000256" key="7">
    <source>
        <dbReference type="ARBA" id="ARBA00023014"/>
    </source>
</evidence>
<sequence length="439" mass="48337">MKVAFVSLGCAKNLVNTEQMMALCRAAGYTVTGEPEGADVAVVNTCGFIDSAKSEAIDTILSIAPLKSAGKLKKLLVAGCLTQRYRDEILEELPEVDGILGTGSYTDIVPAIQSVMEGDTPTYFGDIDHTVEDGARLVSTPPYTAYLKIAEGCDNRCAYCIIPYLRGRYRSRSFESLLEEARGLAESGVKELLVIAQDITRYGTDLYGRRRLSELLTELCKLPFHWVRLHYLYPDEIDDELIEVIAREPKIVKYLDIPIQHMSDKILKAMNRRGDSALITQAVSKLRAKMPDLVLRTSIIVGFPGEGEAEFEELCRRLPELDFQRAGVFPFSCEEGTPAAGMADQVPADVAQHRAELLVHLQSRVMDRWNESRLGSVMEVLCEGFDADMGCWAGRTYADSPDIDGHVYFTAAGTVPAGSFVNVRITGVSDGDLTGEIEE</sequence>
<dbReference type="SFLD" id="SFLDF00274">
    <property type="entry name" value="ribosomal_protein_S12_methylth"/>
    <property type="match status" value="1"/>
</dbReference>
<dbReference type="GO" id="GO:0035599">
    <property type="term" value="F:aspartic acid methylthiotransferase activity"/>
    <property type="evidence" value="ECO:0007669"/>
    <property type="project" value="TreeGrafter"/>
</dbReference>
<keyword evidence="7 8" id="KW-0411">Iron-sulfur</keyword>
<dbReference type="Proteomes" id="UP000886824">
    <property type="component" value="Unassembled WGS sequence"/>
</dbReference>
<keyword evidence="3 8" id="KW-0808">Transferase</keyword>
<evidence type="ECO:0000313" key="13">
    <source>
        <dbReference type="Proteomes" id="UP000886824"/>
    </source>
</evidence>
<keyword evidence="5 8" id="KW-0479">Metal-binding</keyword>
<evidence type="ECO:0000256" key="4">
    <source>
        <dbReference type="ARBA" id="ARBA00022691"/>
    </source>
</evidence>
<organism evidence="12 13">
    <name type="scientific">Candidatus Intestinimonas merdavium</name>
    <dbReference type="NCBI Taxonomy" id="2838622"/>
    <lineage>
        <taxon>Bacteria</taxon>
        <taxon>Bacillati</taxon>
        <taxon>Bacillota</taxon>
        <taxon>Clostridia</taxon>
        <taxon>Eubacteriales</taxon>
        <taxon>Intestinimonas</taxon>
    </lineage>
</organism>
<evidence type="ECO:0000256" key="5">
    <source>
        <dbReference type="ARBA" id="ARBA00022723"/>
    </source>
</evidence>